<dbReference type="InterPro" id="IPR012338">
    <property type="entry name" value="Beta-lactam/transpept-like"/>
</dbReference>
<keyword evidence="6" id="KW-0961">Cell wall biogenesis/degradation</keyword>
<dbReference type="PANTHER" id="PTHR21581">
    <property type="entry name" value="D-ALANYL-D-ALANINE CARBOXYPEPTIDASE"/>
    <property type="match status" value="1"/>
</dbReference>
<keyword evidence="3" id="KW-0378">Hydrolase</keyword>
<feature type="active site" description="Proton acceptor" evidence="7">
    <location>
        <position position="67"/>
    </location>
</feature>
<dbReference type="InterPro" id="IPR001967">
    <property type="entry name" value="Peptidase_S11_N"/>
</dbReference>
<keyword evidence="5" id="KW-0573">Peptidoglycan synthesis</keyword>
<evidence type="ECO:0000256" key="6">
    <source>
        <dbReference type="ARBA" id="ARBA00023316"/>
    </source>
</evidence>
<evidence type="ECO:0000256" key="10">
    <source>
        <dbReference type="SAM" id="SignalP"/>
    </source>
</evidence>
<evidence type="ECO:0000256" key="1">
    <source>
        <dbReference type="ARBA" id="ARBA00007164"/>
    </source>
</evidence>
<sequence length="385" mass="40610">MGFKGAIGVARRVLGRLGAVVAALGAVAVGLGAAHPAQAGYASLVVDGGTGEVLNAVNPDEQNHPASLTKMMTLYLTFEAIHQGRLHWEDELPVSRNAANKEPTKLGLEVGQTVSVKDCVLGMIVISANDGATVVGEALAGGSEQVFARMMTDKAHQLGMTNTVFRNASGLPDREQVTTARDMSRLAMALHRDFPQDYHYFATREFDFEGRHLTGHNRLMYRYPGMDGMKTGFTNASGSNLVSSAVHDGRRLFGVVFGGSSAKTRDKLMETLLDNAFANRDTDPKLVALAAGRPLTRVARARGTGRVAHAGRARTVHVAVAPVQRRGHAAAAHLRVASGHAGRHVTAHAASKGHAHAKAVKVAGKAAKGKVAGKAHGHHHKVAAD</sequence>
<dbReference type="GO" id="GO:0008360">
    <property type="term" value="P:regulation of cell shape"/>
    <property type="evidence" value="ECO:0007669"/>
    <property type="project" value="UniProtKB-KW"/>
</dbReference>
<feature type="chain" id="PRO_5021800866" evidence="10">
    <location>
        <begin position="40"/>
        <end position="385"/>
    </location>
</feature>
<evidence type="ECO:0000256" key="9">
    <source>
        <dbReference type="RuleBase" id="RU004016"/>
    </source>
</evidence>
<feature type="signal peptide" evidence="10">
    <location>
        <begin position="1"/>
        <end position="39"/>
    </location>
</feature>
<dbReference type="GO" id="GO:0071555">
    <property type="term" value="P:cell wall organization"/>
    <property type="evidence" value="ECO:0007669"/>
    <property type="project" value="UniProtKB-KW"/>
</dbReference>
<dbReference type="SUPFAM" id="SSF56601">
    <property type="entry name" value="beta-lactamase/transpeptidase-like"/>
    <property type="match status" value="1"/>
</dbReference>
<dbReference type="Gene3D" id="3.40.710.10">
    <property type="entry name" value="DD-peptidase/beta-lactamase superfamily"/>
    <property type="match status" value="1"/>
</dbReference>
<feature type="binding site" evidence="8">
    <location>
        <position position="230"/>
    </location>
    <ligand>
        <name>substrate</name>
    </ligand>
</feature>
<evidence type="ECO:0000256" key="5">
    <source>
        <dbReference type="ARBA" id="ARBA00022984"/>
    </source>
</evidence>
<keyword evidence="13" id="KW-1185">Reference proteome</keyword>
<evidence type="ECO:0000313" key="13">
    <source>
        <dbReference type="Proteomes" id="UP000316545"/>
    </source>
</evidence>
<feature type="active site" description="Proton acceptor" evidence="7">
    <location>
        <position position="70"/>
    </location>
</feature>
<reference evidence="12 13" key="1">
    <citation type="submission" date="2019-06" db="EMBL/GenBank/DDBJ databases">
        <title>Genomic Encyclopedia of Type Strains, Phase IV (KMG-V): Genome sequencing to study the core and pangenomes of soil and plant-associated prokaryotes.</title>
        <authorList>
            <person name="Whitman W."/>
        </authorList>
    </citation>
    <scope>NUCLEOTIDE SEQUENCE [LARGE SCALE GENOMIC DNA]</scope>
    <source>
        <strain evidence="12 13">BR 11865</strain>
    </source>
</reference>
<evidence type="ECO:0000313" key="12">
    <source>
        <dbReference type="EMBL" id="TWB26426.1"/>
    </source>
</evidence>
<keyword evidence="2 10" id="KW-0732">Signal</keyword>
<evidence type="ECO:0000259" key="11">
    <source>
        <dbReference type="Pfam" id="PF00768"/>
    </source>
</evidence>
<dbReference type="GO" id="GO:0006508">
    <property type="term" value="P:proteolysis"/>
    <property type="evidence" value="ECO:0007669"/>
    <property type="project" value="InterPro"/>
</dbReference>
<gene>
    <name evidence="12" type="ORF">FBZ88_108191</name>
</gene>
<feature type="active site" evidence="7">
    <location>
        <position position="127"/>
    </location>
</feature>
<dbReference type="Pfam" id="PF00768">
    <property type="entry name" value="Peptidase_S11"/>
    <property type="match status" value="1"/>
</dbReference>
<evidence type="ECO:0000256" key="8">
    <source>
        <dbReference type="PIRSR" id="PIRSR618044-2"/>
    </source>
</evidence>
<dbReference type="GO" id="GO:0009002">
    <property type="term" value="F:serine-type D-Ala-D-Ala carboxypeptidase activity"/>
    <property type="evidence" value="ECO:0007669"/>
    <property type="project" value="InterPro"/>
</dbReference>
<comment type="similarity">
    <text evidence="1 9">Belongs to the peptidase S11 family.</text>
</comment>
<proteinExistence type="inferred from homology"/>
<protein>
    <submittedName>
        <fullName evidence="12">D-alanyl-D-alanine carboxypeptidase/D-alanyl-D-alanine carboxypeptidase (Penicillin-binding protein 5/6)</fullName>
    </submittedName>
</protein>
<dbReference type="GO" id="GO:0009252">
    <property type="term" value="P:peptidoglycan biosynthetic process"/>
    <property type="evidence" value="ECO:0007669"/>
    <property type="project" value="UniProtKB-KW"/>
</dbReference>
<evidence type="ECO:0000256" key="4">
    <source>
        <dbReference type="ARBA" id="ARBA00022960"/>
    </source>
</evidence>
<dbReference type="PRINTS" id="PR00725">
    <property type="entry name" value="DADACBPTASE1"/>
</dbReference>
<evidence type="ECO:0000256" key="7">
    <source>
        <dbReference type="PIRSR" id="PIRSR618044-1"/>
    </source>
</evidence>
<dbReference type="PANTHER" id="PTHR21581:SF6">
    <property type="entry name" value="TRAFFICKING PROTEIN PARTICLE COMPLEX SUBUNIT 12"/>
    <property type="match status" value="1"/>
</dbReference>
<accession>A0A560FXR2</accession>
<dbReference type="Proteomes" id="UP000316545">
    <property type="component" value="Unassembled WGS sequence"/>
</dbReference>
<dbReference type="AlphaFoldDB" id="A0A560FXR2"/>
<keyword evidence="4" id="KW-0133">Cell shape</keyword>
<name>A0A560FXR2_9PROT</name>
<keyword evidence="12" id="KW-0121">Carboxypeptidase</keyword>
<dbReference type="InterPro" id="IPR018044">
    <property type="entry name" value="Peptidase_S11"/>
</dbReference>
<evidence type="ECO:0000256" key="3">
    <source>
        <dbReference type="ARBA" id="ARBA00022801"/>
    </source>
</evidence>
<feature type="domain" description="Peptidase S11 D-alanyl-D-alanine carboxypeptidase A N-terminal" evidence="11">
    <location>
        <begin position="37"/>
        <end position="260"/>
    </location>
</feature>
<organism evidence="12 13">
    <name type="scientific">Nitrospirillum amazonense</name>
    <dbReference type="NCBI Taxonomy" id="28077"/>
    <lineage>
        <taxon>Bacteria</taxon>
        <taxon>Pseudomonadati</taxon>
        <taxon>Pseudomonadota</taxon>
        <taxon>Alphaproteobacteria</taxon>
        <taxon>Rhodospirillales</taxon>
        <taxon>Azospirillaceae</taxon>
        <taxon>Nitrospirillum</taxon>
    </lineage>
</organism>
<keyword evidence="12" id="KW-0645">Protease</keyword>
<dbReference type="EMBL" id="VITO01000008">
    <property type="protein sequence ID" value="TWB26426.1"/>
    <property type="molecule type" value="Genomic_DNA"/>
</dbReference>
<evidence type="ECO:0000256" key="2">
    <source>
        <dbReference type="ARBA" id="ARBA00022729"/>
    </source>
</evidence>
<comment type="caution">
    <text evidence="12">The sequence shown here is derived from an EMBL/GenBank/DDBJ whole genome shotgun (WGS) entry which is preliminary data.</text>
</comment>